<evidence type="ECO:0000256" key="1">
    <source>
        <dbReference type="SAM" id="MobiDB-lite"/>
    </source>
</evidence>
<protein>
    <recommendedName>
        <fullName evidence="5">DUF2842 domain-containing protein</fullName>
    </recommendedName>
</protein>
<keyword evidence="2" id="KW-0472">Membrane</keyword>
<name>A0A1I3FGH4_9RHOB</name>
<dbReference type="STRING" id="1114924.SAMN05216258_104273"/>
<dbReference type="EMBL" id="FOQH01000004">
    <property type="protein sequence ID" value="SFI10329.1"/>
    <property type="molecule type" value="Genomic_DNA"/>
</dbReference>
<keyword evidence="2" id="KW-1133">Transmembrane helix</keyword>
<feature type="region of interest" description="Disordered" evidence="1">
    <location>
        <begin position="67"/>
        <end position="95"/>
    </location>
</feature>
<dbReference type="RefSeq" id="WP_092859564.1">
    <property type="nucleotide sequence ID" value="NZ_FOQH01000004.1"/>
</dbReference>
<evidence type="ECO:0008006" key="5">
    <source>
        <dbReference type="Google" id="ProtNLM"/>
    </source>
</evidence>
<feature type="transmembrane region" description="Helical" evidence="2">
    <location>
        <begin position="43"/>
        <end position="61"/>
    </location>
</feature>
<evidence type="ECO:0000313" key="3">
    <source>
        <dbReference type="EMBL" id="SFI10329.1"/>
    </source>
</evidence>
<evidence type="ECO:0000313" key="4">
    <source>
        <dbReference type="Proteomes" id="UP000199377"/>
    </source>
</evidence>
<proteinExistence type="predicted"/>
<keyword evidence="4" id="KW-1185">Reference proteome</keyword>
<dbReference type="Proteomes" id="UP000199377">
    <property type="component" value="Unassembled WGS sequence"/>
</dbReference>
<sequence>MALSYKARRRWSLVLLLVWLPLFVVAAVTVTGWFDRPPLWLELAIYVALGIVWALPFRAVFRGVGREDPDSLPEAGAVSPESERTPTRKDENSTE</sequence>
<reference evidence="3 4" key="1">
    <citation type="submission" date="2016-10" db="EMBL/GenBank/DDBJ databases">
        <authorList>
            <person name="de Groot N.N."/>
        </authorList>
    </citation>
    <scope>NUCLEOTIDE SEQUENCE [LARGE SCALE GENOMIC DNA]</scope>
    <source>
        <strain evidence="3 4">CGMCC 1.11030</strain>
    </source>
</reference>
<accession>A0A1I3FGH4</accession>
<organism evidence="3 4">
    <name type="scientific">Albimonas pacifica</name>
    <dbReference type="NCBI Taxonomy" id="1114924"/>
    <lineage>
        <taxon>Bacteria</taxon>
        <taxon>Pseudomonadati</taxon>
        <taxon>Pseudomonadota</taxon>
        <taxon>Alphaproteobacteria</taxon>
        <taxon>Rhodobacterales</taxon>
        <taxon>Paracoccaceae</taxon>
        <taxon>Albimonas</taxon>
    </lineage>
</organism>
<keyword evidence="2" id="KW-0812">Transmembrane</keyword>
<dbReference type="Pfam" id="PF11003">
    <property type="entry name" value="DUF2842"/>
    <property type="match status" value="1"/>
</dbReference>
<dbReference type="AlphaFoldDB" id="A0A1I3FGH4"/>
<dbReference type="OrthoDB" id="7510023at2"/>
<dbReference type="InterPro" id="IPR021265">
    <property type="entry name" value="DUF2842"/>
</dbReference>
<evidence type="ECO:0000256" key="2">
    <source>
        <dbReference type="SAM" id="Phobius"/>
    </source>
</evidence>
<feature type="compositionally biased region" description="Basic and acidic residues" evidence="1">
    <location>
        <begin position="81"/>
        <end position="95"/>
    </location>
</feature>
<gene>
    <name evidence="3" type="ORF">SAMN05216258_104273</name>
</gene>